<name>A0A3B4VN09_SERDU</name>
<dbReference type="AlphaFoldDB" id="A0A3B4VN09"/>
<feature type="region of interest" description="Disordered" evidence="2">
    <location>
        <begin position="145"/>
        <end position="192"/>
    </location>
</feature>
<dbReference type="InterPro" id="IPR032743">
    <property type="entry name" value="FAM47"/>
</dbReference>
<dbReference type="PANTHER" id="PTHR46449:SF5">
    <property type="entry name" value="FAMILY WITH SEQUENCE SIMILARITY 47 MEMBER E"/>
    <property type="match status" value="1"/>
</dbReference>
<sequence length="258" mass="29172">MLSNDLKKLREIEGYKERLQTKYLKAPTNKISLVSSSWGFVNVNLDDCSSVLSEARRGVSPVIFHDTSNHSSTQKPRKSIPKEHACFSKQMIRKQIRREYVASVEGNIKQHPLAMYPHYKDHMTAELFDKVVSILDPDMCVNSTSSLPTPTTHHAEEEEEEHCKEPSKEDISRAKQGKSANKISSDVQIPSPGNPYILQMNGNGIKKGQKVKVNQLSNHENMKVATKLFSRWFVSPDEEINVPECPILQHSSSTTFPI</sequence>
<organism evidence="3 4">
    <name type="scientific">Seriola dumerili</name>
    <name type="common">Greater amberjack</name>
    <name type="synonym">Caranx dumerili</name>
    <dbReference type="NCBI Taxonomy" id="41447"/>
    <lineage>
        <taxon>Eukaryota</taxon>
        <taxon>Metazoa</taxon>
        <taxon>Chordata</taxon>
        <taxon>Craniata</taxon>
        <taxon>Vertebrata</taxon>
        <taxon>Euteleostomi</taxon>
        <taxon>Actinopterygii</taxon>
        <taxon>Neopterygii</taxon>
        <taxon>Teleostei</taxon>
        <taxon>Neoteleostei</taxon>
        <taxon>Acanthomorphata</taxon>
        <taxon>Carangaria</taxon>
        <taxon>Carangiformes</taxon>
        <taxon>Carangidae</taxon>
        <taxon>Seriola</taxon>
    </lineage>
</organism>
<evidence type="ECO:0000313" key="3">
    <source>
        <dbReference type="Ensembl" id="ENSSDUP00000031110.1"/>
    </source>
</evidence>
<feature type="compositionally biased region" description="Polar residues" evidence="2">
    <location>
        <begin position="178"/>
        <end position="188"/>
    </location>
</feature>
<protein>
    <submittedName>
        <fullName evidence="3">Protein FAM47E-like</fullName>
    </submittedName>
</protein>
<evidence type="ECO:0000313" key="4">
    <source>
        <dbReference type="Proteomes" id="UP000261420"/>
    </source>
</evidence>
<reference evidence="3" key="2">
    <citation type="submission" date="2025-09" db="UniProtKB">
        <authorList>
            <consortium name="Ensembl"/>
        </authorList>
    </citation>
    <scope>IDENTIFICATION</scope>
</reference>
<proteinExistence type="inferred from homology"/>
<reference evidence="3" key="1">
    <citation type="submission" date="2025-08" db="UniProtKB">
        <authorList>
            <consortium name="Ensembl"/>
        </authorList>
    </citation>
    <scope>IDENTIFICATION</scope>
</reference>
<dbReference type="Pfam" id="PF14642">
    <property type="entry name" value="FAM47"/>
    <property type="match status" value="1"/>
</dbReference>
<evidence type="ECO:0000256" key="2">
    <source>
        <dbReference type="SAM" id="MobiDB-lite"/>
    </source>
</evidence>
<dbReference type="PANTHER" id="PTHR46449">
    <property type="entry name" value="ZGC:158260"/>
    <property type="match status" value="1"/>
</dbReference>
<evidence type="ECO:0000256" key="1">
    <source>
        <dbReference type="ARBA" id="ARBA00005277"/>
    </source>
</evidence>
<dbReference type="GO" id="GO:0000785">
    <property type="term" value="C:chromatin"/>
    <property type="evidence" value="ECO:0007669"/>
    <property type="project" value="TreeGrafter"/>
</dbReference>
<feature type="compositionally biased region" description="Basic and acidic residues" evidence="2">
    <location>
        <begin position="153"/>
        <end position="173"/>
    </location>
</feature>
<dbReference type="GeneTree" id="ENSGT00940000178516"/>
<keyword evidence="4" id="KW-1185">Reference proteome</keyword>
<comment type="similarity">
    <text evidence="1">Belongs to the FAM47 family.</text>
</comment>
<accession>A0A3B4VN09</accession>
<dbReference type="GO" id="GO:0045815">
    <property type="term" value="P:transcription initiation-coupled chromatin remodeling"/>
    <property type="evidence" value="ECO:0007669"/>
    <property type="project" value="TreeGrafter"/>
</dbReference>
<dbReference type="Proteomes" id="UP000261420">
    <property type="component" value="Unplaced"/>
</dbReference>
<dbReference type="Ensembl" id="ENSSDUT00000031645.1">
    <property type="protein sequence ID" value="ENSSDUP00000031110.1"/>
    <property type="gene ID" value="ENSSDUG00000022379.1"/>
</dbReference>